<feature type="region of interest" description="Disordered" evidence="1">
    <location>
        <begin position="54"/>
        <end position="76"/>
    </location>
</feature>
<dbReference type="PANTHER" id="PTHR37696">
    <property type="entry name" value="ADENYLOSUCCINATE SYNTHETASE-RELATED"/>
    <property type="match status" value="1"/>
</dbReference>
<proteinExistence type="predicted"/>
<protein>
    <submittedName>
        <fullName evidence="2">Uncharacterized protein</fullName>
    </submittedName>
</protein>
<reference evidence="2" key="2">
    <citation type="submission" date="2023-06" db="EMBL/GenBank/DDBJ databases">
        <authorList>
            <person name="Ma L."/>
            <person name="Liu K.-W."/>
            <person name="Li Z."/>
            <person name="Hsiao Y.-Y."/>
            <person name="Qi Y."/>
            <person name="Fu T."/>
            <person name="Tang G."/>
            <person name="Zhang D."/>
            <person name="Sun W.-H."/>
            <person name="Liu D.-K."/>
            <person name="Li Y."/>
            <person name="Chen G.-Z."/>
            <person name="Liu X.-D."/>
            <person name="Liao X.-Y."/>
            <person name="Jiang Y.-T."/>
            <person name="Yu X."/>
            <person name="Hao Y."/>
            <person name="Huang J."/>
            <person name="Zhao X.-W."/>
            <person name="Ke S."/>
            <person name="Chen Y.-Y."/>
            <person name="Wu W.-L."/>
            <person name="Hsu J.-L."/>
            <person name="Lin Y.-F."/>
            <person name="Huang M.-D."/>
            <person name="Li C.-Y."/>
            <person name="Huang L."/>
            <person name="Wang Z.-W."/>
            <person name="Zhao X."/>
            <person name="Zhong W.-Y."/>
            <person name="Peng D.-H."/>
            <person name="Ahmad S."/>
            <person name="Lan S."/>
            <person name="Zhang J.-S."/>
            <person name="Tsai W.-C."/>
            <person name="Van De Peer Y."/>
            <person name="Liu Z.-J."/>
        </authorList>
    </citation>
    <scope>NUCLEOTIDE SEQUENCE</scope>
    <source>
        <strain evidence="2">CP</strain>
        <tissue evidence="2">Leaves</tissue>
    </source>
</reference>
<sequence length="76" mass="8343">MDPMKDKLVRRTAMVASVTAAYFLLTADYGAQPNALDPIKKAILSAEKSAKNFLFGSSDKHEEKPKNETAATNQQK</sequence>
<evidence type="ECO:0000313" key="3">
    <source>
        <dbReference type="Proteomes" id="UP001180020"/>
    </source>
</evidence>
<comment type="caution">
    <text evidence="2">The sequence shown here is derived from an EMBL/GenBank/DDBJ whole genome shotgun (WGS) entry which is preliminary data.</text>
</comment>
<dbReference type="PANTHER" id="PTHR37696:SF1">
    <property type="entry name" value="ADENYLOSUCCINATE SYNTHETASE-RELATED"/>
    <property type="match status" value="1"/>
</dbReference>
<feature type="compositionally biased region" description="Basic and acidic residues" evidence="1">
    <location>
        <begin position="58"/>
        <end position="67"/>
    </location>
</feature>
<name>A0AAV9EHR5_ACOCL</name>
<evidence type="ECO:0000313" key="2">
    <source>
        <dbReference type="EMBL" id="KAK1313138.1"/>
    </source>
</evidence>
<gene>
    <name evidence="2" type="ORF">QJS10_CPA06g00314</name>
</gene>
<dbReference type="EMBL" id="JAUJYO010000006">
    <property type="protein sequence ID" value="KAK1313138.1"/>
    <property type="molecule type" value="Genomic_DNA"/>
</dbReference>
<accession>A0AAV9EHR5</accession>
<keyword evidence="3" id="KW-1185">Reference proteome</keyword>
<organism evidence="2 3">
    <name type="scientific">Acorus calamus</name>
    <name type="common">Sweet flag</name>
    <dbReference type="NCBI Taxonomy" id="4465"/>
    <lineage>
        <taxon>Eukaryota</taxon>
        <taxon>Viridiplantae</taxon>
        <taxon>Streptophyta</taxon>
        <taxon>Embryophyta</taxon>
        <taxon>Tracheophyta</taxon>
        <taxon>Spermatophyta</taxon>
        <taxon>Magnoliopsida</taxon>
        <taxon>Liliopsida</taxon>
        <taxon>Acoraceae</taxon>
        <taxon>Acorus</taxon>
    </lineage>
</organism>
<dbReference type="AlphaFoldDB" id="A0AAV9EHR5"/>
<dbReference type="Proteomes" id="UP001180020">
    <property type="component" value="Unassembled WGS sequence"/>
</dbReference>
<reference evidence="2" key="1">
    <citation type="journal article" date="2023" name="Nat. Commun.">
        <title>Diploid and tetraploid genomes of Acorus and the evolution of monocots.</title>
        <authorList>
            <person name="Ma L."/>
            <person name="Liu K.W."/>
            <person name="Li Z."/>
            <person name="Hsiao Y.Y."/>
            <person name="Qi Y."/>
            <person name="Fu T."/>
            <person name="Tang G.D."/>
            <person name="Zhang D."/>
            <person name="Sun W.H."/>
            <person name="Liu D.K."/>
            <person name="Li Y."/>
            <person name="Chen G.Z."/>
            <person name="Liu X.D."/>
            <person name="Liao X.Y."/>
            <person name="Jiang Y.T."/>
            <person name="Yu X."/>
            <person name="Hao Y."/>
            <person name="Huang J."/>
            <person name="Zhao X.W."/>
            <person name="Ke S."/>
            <person name="Chen Y.Y."/>
            <person name="Wu W.L."/>
            <person name="Hsu J.L."/>
            <person name="Lin Y.F."/>
            <person name="Huang M.D."/>
            <person name="Li C.Y."/>
            <person name="Huang L."/>
            <person name="Wang Z.W."/>
            <person name="Zhao X."/>
            <person name="Zhong W.Y."/>
            <person name="Peng D.H."/>
            <person name="Ahmad S."/>
            <person name="Lan S."/>
            <person name="Zhang J.S."/>
            <person name="Tsai W.C."/>
            <person name="Van de Peer Y."/>
            <person name="Liu Z.J."/>
        </authorList>
    </citation>
    <scope>NUCLEOTIDE SEQUENCE</scope>
    <source>
        <strain evidence="2">CP</strain>
    </source>
</reference>
<evidence type="ECO:0000256" key="1">
    <source>
        <dbReference type="SAM" id="MobiDB-lite"/>
    </source>
</evidence>